<sequence>MVSAFVDMCSNVTANTIGGSPSNSTIQGSPTTSASVEISSHPSSIMPTTHKGAQSFNHPPIITSEFRPEYFLNKISNLALQCQAYSGNIKYYWYQNGRKVENQIQITANITSGYLRITNYTKDNFGVFYCVAENDYGASVSPFVKISEAVLDKFRNIRPLSMKSCEEYDHCKLECSYKPRCEPHDACQFEWTHGIGTQNTVSEDENIAIDLDGNLHFLNISKDFENKTYACGIWNEQTRTLNKGSSTKLFIEASTYGTSPRPVFHSNSRVHLGKHGVLQCLFSGTSMSEIKWKNKHGLSISTNNKYRTSQYGRILHVMNVTYNDEGSFTCETENNLAQTPYLNVTSPPVFPENGKSFLTTNFTIYSEEFIRLTCNAVSSPMENHPVVTHWMKNGSKITSFQDFSIQLLENNRVLKINRAVIEKVGGIQCVTENSEGIAVVNFLINYVGDNRILKGPFNLFYLAVLVFAIGVLVLIAFGFFNRKRCYQKFMPLYLVIRRRSTDNRENNYDNIAIQ</sequence>
<dbReference type="GO" id="GO:0007156">
    <property type="term" value="P:homophilic cell adhesion via plasma membrane adhesion molecules"/>
    <property type="evidence" value="ECO:0007669"/>
    <property type="project" value="TreeGrafter"/>
</dbReference>
<evidence type="ECO:0000259" key="4">
    <source>
        <dbReference type="PROSITE" id="PS50835"/>
    </source>
</evidence>
<evidence type="ECO:0000313" key="5">
    <source>
        <dbReference type="EnsemblMetazoa" id="G4802.1:cds"/>
    </source>
</evidence>
<dbReference type="GO" id="GO:0007411">
    <property type="term" value="P:axon guidance"/>
    <property type="evidence" value="ECO:0007669"/>
    <property type="project" value="TreeGrafter"/>
</dbReference>
<keyword evidence="1" id="KW-0393">Immunoglobulin domain</keyword>
<keyword evidence="6" id="KW-1185">Reference proteome</keyword>
<dbReference type="InterPro" id="IPR007110">
    <property type="entry name" value="Ig-like_dom"/>
</dbReference>
<accession>A0A8W8N5X7</accession>
<dbReference type="CDD" id="cd00096">
    <property type="entry name" value="Ig"/>
    <property type="match status" value="1"/>
</dbReference>
<name>A0A8W8N5X7_MAGGI</name>
<dbReference type="GO" id="GO:0030424">
    <property type="term" value="C:axon"/>
    <property type="evidence" value="ECO:0007669"/>
    <property type="project" value="TreeGrafter"/>
</dbReference>
<evidence type="ECO:0000256" key="1">
    <source>
        <dbReference type="ARBA" id="ARBA00023319"/>
    </source>
</evidence>
<dbReference type="AlphaFoldDB" id="A0A8W8N5X7"/>
<dbReference type="PANTHER" id="PTHR10075">
    <property type="entry name" value="BASIGIN RELATED"/>
    <property type="match status" value="1"/>
</dbReference>
<feature type="region of interest" description="Disordered" evidence="2">
    <location>
        <begin position="19"/>
        <end position="41"/>
    </location>
</feature>
<feature type="transmembrane region" description="Helical" evidence="3">
    <location>
        <begin position="459"/>
        <end position="480"/>
    </location>
</feature>
<protein>
    <recommendedName>
        <fullName evidence="4">Ig-like domain-containing protein</fullName>
    </recommendedName>
</protein>
<dbReference type="InterPro" id="IPR013783">
    <property type="entry name" value="Ig-like_fold"/>
</dbReference>
<reference evidence="5" key="1">
    <citation type="submission" date="2022-08" db="UniProtKB">
        <authorList>
            <consortium name="EnsemblMetazoa"/>
        </authorList>
    </citation>
    <scope>IDENTIFICATION</scope>
    <source>
        <strain evidence="5">05x7-T-G4-1.051#20</strain>
    </source>
</reference>
<dbReference type="PROSITE" id="PS50835">
    <property type="entry name" value="IG_LIKE"/>
    <property type="match status" value="3"/>
</dbReference>
<dbReference type="Gene3D" id="2.60.40.10">
    <property type="entry name" value="Immunoglobulins"/>
    <property type="match status" value="4"/>
</dbReference>
<dbReference type="SUPFAM" id="SSF48726">
    <property type="entry name" value="Immunoglobulin"/>
    <property type="match status" value="3"/>
</dbReference>
<dbReference type="InterPro" id="IPR003598">
    <property type="entry name" value="Ig_sub2"/>
</dbReference>
<keyword evidence="3" id="KW-0812">Transmembrane</keyword>
<dbReference type="Proteomes" id="UP000005408">
    <property type="component" value="Unassembled WGS sequence"/>
</dbReference>
<organism evidence="5 6">
    <name type="scientific">Magallana gigas</name>
    <name type="common">Pacific oyster</name>
    <name type="synonym">Crassostrea gigas</name>
    <dbReference type="NCBI Taxonomy" id="29159"/>
    <lineage>
        <taxon>Eukaryota</taxon>
        <taxon>Metazoa</taxon>
        <taxon>Spiralia</taxon>
        <taxon>Lophotrochozoa</taxon>
        <taxon>Mollusca</taxon>
        <taxon>Bivalvia</taxon>
        <taxon>Autobranchia</taxon>
        <taxon>Pteriomorphia</taxon>
        <taxon>Ostreida</taxon>
        <taxon>Ostreoidea</taxon>
        <taxon>Ostreidae</taxon>
        <taxon>Magallana</taxon>
    </lineage>
</organism>
<feature type="domain" description="Ig-like" evidence="4">
    <location>
        <begin position="260"/>
        <end position="345"/>
    </location>
</feature>
<dbReference type="PANTHER" id="PTHR10075:SF100">
    <property type="entry name" value="FASCICLIN-2"/>
    <property type="match status" value="1"/>
</dbReference>
<dbReference type="OrthoDB" id="6084619at2759"/>
<dbReference type="SMART" id="SM00408">
    <property type="entry name" value="IGc2"/>
    <property type="match status" value="2"/>
</dbReference>
<keyword evidence="3" id="KW-0472">Membrane</keyword>
<evidence type="ECO:0000256" key="2">
    <source>
        <dbReference type="SAM" id="MobiDB-lite"/>
    </source>
</evidence>
<dbReference type="GO" id="GO:0005886">
    <property type="term" value="C:plasma membrane"/>
    <property type="evidence" value="ECO:0007669"/>
    <property type="project" value="TreeGrafter"/>
</dbReference>
<dbReference type="SMART" id="SM00409">
    <property type="entry name" value="IG"/>
    <property type="match status" value="3"/>
</dbReference>
<dbReference type="GO" id="GO:0098632">
    <property type="term" value="F:cell-cell adhesion mediator activity"/>
    <property type="evidence" value="ECO:0007669"/>
    <property type="project" value="TreeGrafter"/>
</dbReference>
<keyword evidence="3" id="KW-1133">Transmembrane helix</keyword>
<dbReference type="Pfam" id="PF13927">
    <property type="entry name" value="Ig_3"/>
    <property type="match status" value="2"/>
</dbReference>
<dbReference type="InterPro" id="IPR036179">
    <property type="entry name" value="Ig-like_dom_sf"/>
</dbReference>
<feature type="domain" description="Ig-like" evidence="4">
    <location>
        <begin position="347"/>
        <end position="445"/>
    </location>
</feature>
<dbReference type="InterPro" id="IPR003599">
    <property type="entry name" value="Ig_sub"/>
</dbReference>
<evidence type="ECO:0000256" key="3">
    <source>
        <dbReference type="SAM" id="Phobius"/>
    </source>
</evidence>
<dbReference type="GO" id="GO:0070593">
    <property type="term" value="P:dendrite self-avoidance"/>
    <property type="evidence" value="ECO:0007669"/>
    <property type="project" value="TreeGrafter"/>
</dbReference>
<dbReference type="EnsemblMetazoa" id="G4802.1">
    <property type="protein sequence ID" value="G4802.1:cds"/>
    <property type="gene ID" value="G4802"/>
</dbReference>
<feature type="domain" description="Ig-like" evidence="4">
    <location>
        <begin position="59"/>
        <end position="141"/>
    </location>
</feature>
<proteinExistence type="predicted"/>
<evidence type="ECO:0000313" key="6">
    <source>
        <dbReference type="Proteomes" id="UP000005408"/>
    </source>
</evidence>